<keyword evidence="3 7" id="KW-0375">Hydrogen ion transport</keyword>
<keyword evidence="5 7" id="KW-0472">Membrane</keyword>
<keyword evidence="7" id="KW-1003">Cell membrane</keyword>
<name>A0A078M7A6_9STAP</name>
<dbReference type="PRINTS" id="PR00125">
    <property type="entry name" value="ATPASEDELTA"/>
</dbReference>
<keyword evidence="2 7" id="KW-0813">Transport</keyword>
<evidence type="ECO:0000256" key="2">
    <source>
        <dbReference type="ARBA" id="ARBA00022448"/>
    </source>
</evidence>
<dbReference type="Gene3D" id="1.10.520.20">
    <property type="entry name" value="N-terminal domain of the delta subunit of the F1F0-ATP synthase"/>
    <property type="match status" value="1"/>
</dbReference>
<dbReference type="PANTHER" id="PTHR11910">
    <property type="entry name" value="ATP SYNTHASE DELTA CHAIN"/>
    <property type="match status" value="1"/>
</dbReference>
<comment type="similarity">
    <text evidence="7">Belongs to the ATPase delta chain family.</text>
</comment>
<gene>
    <name evidence="7 8" type="primary">atpH</name>
    <name evidence="8" type="ORF">BN1048_02041</name>
</gene>
<evidence type="ECO:0000256" key="6">
    <source>
        <dbReference type="ARBA" id="ARBA00023310"/>
    </source>
</evidence>
<dbReference type="HOGENOM" id="CLU_085114_4_1_9"/>
<sequence length="180" mass="20361">MANLSQKYAGALYDVAVKHDSLESVKSDFYEVTEAAASVENFIDFMENPKITRDKRTAAVEAAFGESDRLLLNMLRILSDKKHMSLLEEIYSEFLSLYDEAHNQARVTVESVYKLSAEELDQLGQIFIDKTGYEKLLITNEINEELIGGVRVLLGSKVYDGSVRNQLDGIRNNFKEHTNS</sequence>
<evidence type="ECO:0000256" key="1">
    <source>
        <dbReference type="ARBA" id="ARBA00004370"/>
    </source>
</evidence>
<accession>A0A078M7A6</accession>
<dbReference type="GO" id="GO:0046933">
    <property type="term" value="F:proton-transporting ATP synthase activity, rotational mechanism"/>
    <property type="evidence" value="ECO:0007669"/>
    <property type="project" value="UniProtKB-UniRule"/>
</dbReference>
<dbReference type="STRING" id="1461582.BN1048_02041"/>
<dbReference type="eggNOG" id="COG0712">
    <property type="taxonomic scope" value="Bacteria"/>
</dbReference>
<evidence type="ECO:0000256" key="5">
    <source>
        <dbReference type="ARBA" id="ARBA00023136"/>
    </source>
</evidence>
<protein>
    <recommendedName>
        <fullName evidence="7">ATP synthase subunit delta</fullName>
    </recommendedName>
    <alternativeName>
        <fullName evidence="7">ATP synthase F(1) sector subunit delta</fullName>
    </alternativeName>
    <alternativeName>
        <fullName evidence="7">F-type ATPase subunit delta</fullName>
        <shortName evidence="7">F-ATPase subunit delta</shortName>
    </alternativeName>
</protein>
<dbReference type="AlphaFoldDB" id="A0A078M7A6"/>
<dbReference type="GO" id="GO:0005886">
    <property type="term" value="C:plasma membrane"/>
    <property type="evidence" value="ECO:0007669"/>
    <property type="project" value="UniProtKB-SubCell"/>
</dbReference>
<keyword evidence="6 7" id="KW-0066">ATP synthesis</keyword>
<dbReference type="RefSeq" id="WP_035810872.1">
    <property type="nucleotide sequence ID" value="NZ_CCSE01000001.1"/>
</dbReference>
<dbReference type="Proteomes" id="UP000044136">
    <property type="component" value="Unassembled WGS sequence"/>
</dbReference>
<dbReference type="NCBIfam" id="NF004399">
    <property type="entry name" value="PRK05758.1-1"/>
    <property type="match status" value="1"/>
</dbReference>
<organism evidence="8 9">
    <name type="scientific">Jeotgalicoccus saudimassiliensis</name>
    <dbReference type="NCBI Taxonomy" id="1461582"/>
    <lineage>
        <taxon>Bacteria</taxon>
        <taxon>Bacillati</taxon>
        <taxon>Bacillota</taxon>
        <taxon>Bacilli</taxon>
        <taxon>Bacillales</taxon>
        <taxon>Staphylococcaceae</taxon>
        <taxon>Jeotgalicoccus</taxon>
    </lineage>
</organism>
<keyword evidence="9" id="KW-1185">Reference proteome</keyword>
<dbReference type="SUPFAM" id="SSF47928">
    <property type="entry name" value="N-terminal domain of the delta subunit of the F1F0-ATP synthase"/>
    <property type="match status" value="1"/>
</dbReference>
<dbReference type="HAMAP" id="MF_01416">
    <property type="entry name" value="ATP_synth_delta_bact"/>
    <property type="match status" value="1"/>
</dbReference>
<evidence type="ECO:0000256" key="4">
    <source>
        <dbReference type="ARBA" id="ARBA00023065"/>
    </source>
</evidence>
<dbReference type="OrthoDB" id="9802471at2"/>
<dbReference type="GO" id="GO:0045259">
    <property type="term" value="C:proton-transporting ATP synthase complex"/>
    <property type="evidence" value="ECO:0007669"/>
    <property type="project" value="UniProtKB-KW"/>
</dbReference>
<dbReference type="InterPro" id="IPR000711">
    <property type="entry name" value="ATPase_OSCP/dsu"/>
</dbReference>
<comment type="function">
    <text evidence="7">F(1)F(0) ATP synthase produces ATP from ADP in the presence of a proton or sodium gradient. F-type ATPases consist of two structural domains, F(1) containing the extramembraneous catalytic core and F(0) containing the membrane proton channel, linked together by a central stalk and a peripheral stalk. During catalysis, ATP synthesis in the catalytic domain of F(1) is coupled via a rotary mechanism of the central stalk subunits to proton translocation.</text>
</comment>
<dbReference type="EMBL" id="CCSE01000001">
    <property type="protein sequence ID" value="CEA03313.1"/>
    <property type="molecule type" value="Genomic_DNA"/>
</dbReference>
<dbReference type="Pfam" id="PF00213">
    <property type="entry name" value="OSCP"/>
    <property type="match status" value="1"/>
</dbReference>
<comment type="function">
    <text evidence="7">This protein is part of the stalk that links CF(0) to CF(1). It either transmits conformational changes from CF(0) to CF(1) or is implicated in proton conduction.</text>
</comment>
<evidence type="ECO:0000313" key="9">
    <source>
        <dbReference type="Proteomes" id="UP000044136"/>
    </source>
</evidence>
<keyword evidence="4 7" id="KW-0406">Ion transport</keyword>
<reference evidence="8 9" key="1">
    <citation type="submission" date="2014-07" db="EMBL/GenBank/DDBJ databases">
        <authorList>
            <person name="Urmite Genomes Urmite Genomes"/>
        </authorList>
    </citation>
    <scope>NUCLEOTIDE SEQUENCE [LARGE SCALE GENOMIC DNA]</scope>
    <source>
        <strain evidence="8 9">13MG44_air</strain>
    </source>
</reference>
<evidence type="ECO:0000256" key="7">
    <source>
        <dbReference type="HAMAP-Rule" id="MF_01416"/>
    </source>
</evidence>
<proteinExistence type="inferred from homology"/>
<evidence type="ECO:0000313" key="8">
    <source>
        <dbReference type="EMBL" id="CEA03313.1"/>
    </source>
</evidence>
<dbReference type="NCBIfam" id="TIGR01145">
    <property type="entry name" value="ATP_synt_delta"/>
    <property type="match status" value="1"/>
</dbReference>
<comment type="subcellular location">
    <subcellularLocation>
        <location evidence="7">Cell membrane</location>
        <topology evidence="7">Peripheral membrane protein</topology>
    </subcellularLocation>
    <subcellularLocation>
        <location evidence="1">Membrane</location>
    </subcellularLocation>
</comment>
<evidence type="ECO:0000256" key="3">
    <source>
        <dbReference type="ARBA" id="ARBA00022781"/>
    </source>
</evidence>
<keyword evidence="7" id="KW-0139">CF(1)</keyword>
<dbReference type="InterPro" id="IPR026015">
    <property type="entry name" value="ATP_synth_OSCP/delta_N_sf"/>
</dbReference>